<proteinExistence type="predicted"/>
<keyword evidence="2" id="KW-1185">Reference proteome</keyword>
<dbReference type="AlphaFoldDB" id="A0A975PG61"/>
<organism evidence="1 2">
    <name type="scientific">Luteolibacter ambystomatis</name>
    <dbReference type="NCBI Taxonomy" id="2824561"/>
    <lineage>
        <taxon>Bacteria</taxon>
        <taxon>Pseudomonadati</taxon>
        <taxon>Verrucomicrobiota</taxon>
        <taxon>Verrucomicrobiia</taxon>
        <taxon>Verrucomicrobiales</taxon>
        <taxon>Verrucomicrobiaceae</taxon>
        <taxon>Luteolibacter</taxon>
    </lineage>
</organism>
<accession>A0A975PG61</accession>
<dbReference type="Proteomes" id="UP000676169">
    <property type="component" value="Chromosome"/>
</dbReference>
<protein>
    <submittedName>
        <fullName evidence="1">Uncharacterized protein</fullName>
    </submittedName>
</protein>
<sequence>MLTLAVAGAGAWAWGAFKVKRSPQPAPVAANPVAVPDLASARQILTGYFEATEDEGRIRCLHDSRRVGALWLDYHHRRNKPVPLLVRLDQGRLARLGDKTVAMFQTELDPGGSRPIALIWDDGRFGIDWESSVVYGSMDWIEWVETKPASTQLLRVYLSRSRVDGLSVAEREAGWSEVVAEHPDGLQPLPVRIPPGVLFPVDFHGRQRVPAAAELRFSRSNAELVKFLHEGWSR</sequence>
<dbReference type="KEGG" id="lamb:KBB96_05335"/>
<name>A0A975PG61_9BACT</name>
<evidence type="ECO:0000313" key="1">
    <source>
        <dbReference type="EMBL" id="QUE52315.1"/>
    </source>
</evidence>
<evidence type="ECO:0000313" key="2">
    <source>
        <dbReference type="Proteomes" id="UP000676169"/>
    </source>
</evidence>
<dbReference type="RefSeq" id="WP_211633165.1">
    <property type="nucleotide sequence ID" value="NZ_CP073100.1"/>
</dbReference>
<gene>
    <name evidence="1" type="ORF">KBB96_05335</name>
</gene>
<reference evidence="1" key="1">
    <citation type="submission" date="2021-04" db="EMBL/GenBank/DDBJ databases">
        <title>Luteolibacter sp. 32A isolated from the skin of an Anderson's salamander (Ambystoma andersonii).</title>
        <authorList>
            <person name="Spergser J."/>
            <person name="Busse H.-J."/>
        </authorList>
    </citation>
    <scope>NUCLEOTIDE SEQUENCE</scope>
    <source>
        <strain evidence="1">32A</strain>
    </source>
</reference>
<dbReference type="EMBL" id="CP073100">
    <property type="protein sequence ID" value="QUE52315.1"/>
    <property type="molecule type" value="Genomic_DNA"/>
</dbReference>